<evidence type="ECO:0000256" key="5">
    <source>
        <dbReference type="ARBA" id="ARBA00022496"/>
    </source>
</evidence>
<accession>A0A848GGL7</accession>
<keyword evidence="3 14" id="KW-0813">Transport</keyword>
<reference evidence="18 19" key="1">
    <citation type="submission" date="2020-04" db="EMBL/GenBank/DDBJ databases">
        <title>Zoogloea sp. G-4-1-14 isolated from soil.</title>
        <authorList>
            <person name="Dahal R.H."/>
        </authorList>
    </citation>
    <scope>NUCLEOTIDE SEQUENCE [LARGE SCALE GENOMIC DNA]</scope>
    <source>
        <strain evidence="18 19">G-4-1-14</strain>
    </source>
</reference>
<keyword evidence="6 14" id="KW-0812">Transmembrane</keyword>
<dbReference type="Gene3D" id="2.170.130.10">
    <property type="entry name" value="TonB-dependent receptor, plug domain"/>
    <property type="match status" value="1"/>
</dbReference>
<dbReference type="GO" id="GO:0009279">
    <property type="term" value="C:cell outer membrane"/>
    <property type="evidence" value="ECO:0007669"/>
    <property type="project" value="UniProtKB-SubCell"/>
</dbReference>
<evidence type="ECO:0000256" key="4">
    <source>
        <dbReference type="ARBA" id="ARBA00022452"/>
    </source>
</evidence>
<evidence type="ECO:0000256" key="6">
    <source>
        <dbReference type="ARBA" id="ARBA00022692"/>
    </source>
</evidence>
<dbReference type="SUPFAM" id="SSF56935">
    <property type="entry name" value="Porins"/>
    <property type="match status" value="1"/>
</dbReference>
<evidence type="ECO:0000256" key="1">
    <source>
        <dbReference type="ARBA" id="ARBA00004571"/>
    </source>
</evidence>
<dbReference type="EMBL" id="JABBGA010000031">
    <property type="protein sequence ID" value="NML28621.1"/>
    <property type="molecule type" value="Genomic_DNA"/>
</dbReference>
<evidence type="ECO:0000256" key="3">
    <source>
        <dbReference type="ARBA" id="ARBA00022448"/>
    </source>
</evidence>
<dbReference type="InterPro" id="IPR039426">
    <property type="entry name" value="TonB-dep_rcpt-like"/>
</dbReference>
<organism evidence="18 19">
    <name type="scientific">Zoogloea dura</name>
    <dbReference type="NCBI Taxonomy" id="2728840"/>
    <lineage>
        <taxon>Bacteria</taxon>
        <taxon>Pseudomonadati</taxon>
        <taxon>Pseudomonadota</taxon>
        <taxon>Betaproteobacteria</taxon>
        <taxon>Rhodocyclales</taxon>
        <taxon>Zoogloeaceae</taxon>
        <taxon>Zoogloea</taxon>
    </lineage>
</organism>
<evidence type="ECO:0000256" key="14">
    <source>
        <dbReference type="PROSITE-ProRule" id="PRU01360"/>
    </source>
</evidence>
<dbReference type="InterPro" id="IPR000531">
    <property type="entry name" value="Beta-barrel_TonB"/>
</dbReference>
<dbReference type="Pfam" id="PF07715">
    <property type="entry name" value="Plug"/>
    <property type="match status" value="1"/>
</dbReference>
<evidence type="ECO:0000256" key="12">
    <source>
        <dbReference type="ARBA" id="ARBA00023170"/>
    </source>
</evidence>
<dbReference type="InterPro" id="IPR010917">
    <property type="entry name" value="TonB_rcpt_CS"/>
</dbReference>
<dbReference type="PROSITE" id="PS01156">
    <property type="entry name" value="TONB_DEPENDENT_REC_2"/>
    <property type="match status" value="1"/>
</dbReference>
<evidence type="ECO:0000256" key="7">
    <source>
        <dbReference type="ARBA" id="ARBA00022729"/>
    </source>
</evidence>
<comment type="subcellular location">
    <subcellularLocation>
        <location evidence="1 14">Cell outer membrane</location>
        <topology evidence="1 14">Multi-pass membrane protein</topology>
    </subcellularLocation>
</comment>
<name>A0A848GGL7_9RHOO</name>
<evidence type="ECO:0000256" key="10">
    <source>
        <dbReference type="ARBA" id="ARBA00023077"/>
    </source>
</evidence>
<comment type="similarity">
    <text evidence="2 14 16">Belongs to the TonB-dependent receptor family.</text>
</comment>
<comment type="caution">
    <text evidence="18">The sequence shown here is derived from an EMBL/GenBank/DDBJ whole genome shotgun (WGS) entry which is preliminary data.</text>
</comment>
<keyword evidence="13 14" id="KW-0998">Cell outer membrane</keyword>
<dbReference type="RefSeq" id="WP_169148147.1">
    <property type="nucleotide sequence ID" value="NZ_JABBGA010000031.1"/>
</dbReference>
<evidence type="ECO:0000256" key="8">
    <source>
        <dbReference type="ARBA" id="ARBA00023004"/>
    </source>
</evidence>
<dbReference type="Pfam" id="PF00593">
    <property type="entry name" value="TonB_dep_Rec_b-barrel"/>
    <property type="match status" value="1"/>
</dbReference>
<dbReference type="GO" id="GO:0038023">
    <property type="term" value="F:signaling receptor activity"/>
    <property type="evidence" value="ECO:0007669"/>
    <property type="project" value="InterPro"/>
</dbReference>
<dbReference type="FunFam" id="2.170.130.10:FF:000010">
    <property type="entry name" value="Ferripyoverdine receptor"/>
    <property type="match status" value="1"/>
</dbReference>
<keyword evidence="4 14" id="KW-1134">Transmembrane beta strand</keyword>
<dbReference type="PANTHER" id="PTHR32552:SF74">
    <property type="entry name" value="HYDROXAMATE SIDEROPHORE RECEPTOR FHUE"/>
    <property type="match status" value="1"/>
</dbReference>
<evidence type="ECO:0000313" key="19">
    <source>
        <dbReference type="Proteomes" id="UP000580043"/>
    </source>
</evidence>
<feature type="domain" description="Secretin/TonB short N-terminal" evidence="17">
    <location>
        <begin position="79"/>
        <end position="130"/>
    </location>
</feature>
<protein>
    <submittedName>
        <fullName evidence="18">TonB-dependent siderophore receptor</fullName>
    </submittedName>
</protein>
<dbReference type="SMART" id="SM00965">
    <property type="entry name" value="STN"/>
    <property type="match status" value="1"/>
</dbReference>
<dbReference type="Gene3D" id="3.55.50.30">
    <property type="match status" value="1"/>
</dbReference>
<dbReference type="InterPro" id="IPR011662">
    <property type="entry name" value="Secretin/TonB_short_N"/>
</dbReference>
<dbReference type="CDD" id="cd01347">
    <property type="entry name" value="ligand_gated_channel"/>
    <property type="match status" value="1"/>
</dbReference>
<keyword evidence="9" id="KW-0406">Ion transport</keyword>
<dbReference type="PANTHER" id="PTHR32552">
    <property type="entry name" value="FERRICHROME IRON RECEPTOR-RELATED"/>
    <property type="match status" value="1"/>
</dbReference>
<dbReference type="InterPro" id="IPR012910">
    <property type="entry name" value="Plug_dom"/>
</dbReference>
<keyword evidence="12 18" id="KW-0675">Receptor</keyword>
<dbReference type="AlphaFoldDB" id="A0A848GGL7"/>
<evidence type="ECO:0000256" key="15">
    <source>
        <dbReference type="PROSITE-ProRule" id="PRU10144"/>
    </source>
</evidence>
<evidence type="ECO:0000256" key="11">
    <source>
        <dbReference type="ARBA" id="ARBA00023136"/>
    </source>
</evidence>
<feature type="short sequence motif" description="TonB C-terminal box" evidence="15">
    <location>
        <begin position="812"/>
        <end position="829"/>
    </location>
</feature>
<dbReference type="Pfam" id="PF07660">
    <property type="entry name" value="STN"/>
    <property type="match status" value="1"/>
</dbReference>
<evidence type="ECO:0000256" key="13">
    <source>
        <dbReference type="ARBA" id="ARBA00023237"/>
    </source>
</evidence>
<dbReference type="InterPro" id="IPR036942">
    <property type="entry name" value="Beta-barrel_TonB_sf"/>
</dbReference>
<keyword evidence="5" id="KW-0410">Iron transport</keyword>
<dbReference type="Proteomes" id="UP000580043">
    <property type="component" value="Unassembled WGS sequence"/>
</dbReference>
<dbReference type="GO" id="GO:0015891">
    <property type="term" value="P:siderophore transport"/>
    <property type="evidence" value="ECO:0007669"/>
    <property type="project" value="InterPro"/>
</dbReference>
<keyword evidence="10 16" id="KW-0798">TonB box</keyword>
<evidence type="ECO:0000259" key="17">
    <source>
        <dbReference type="SMART" id="SM00965"/>
    </source>
</evidence>
<evidence type="ECO:0000256" key="9">
    <source>
        <dbReference type="ARBA" id="ARBA00023065"/>
    </source>
</evidence>
<keyword evidence="7" id="KW-0732">Signal</keyword>
<evidence type="ECO:0000256" key="16">
    <source>
        <dbReference type="RuleBase" id="RU003357"/>
    </source>
</evidence>
<dbReference type="NCBIfam" id="TIGR01783">
    <property type="entry name" value="TonB-siderophor"/>
    <property type="match status" value="1"/>
</dbReference>
<dbReference type="GO" id="GO:0015344">
    <property type="term" value="F:siderophore uptake transmembrane transporter activity"/>
    <property type="evidence" value="ECO:0007669"/>
    <property type="project" value="TreeGrafter"/>
</dbReference>
<gene>
    <name evidence="18" type="ORF">HHL15_22930</name>
</gene>
<proteinExistence type="inferred from homology"/>
<sequence>MPNRRPSKFPSASRASRSAPARVLRGTVLGLLAAGLMPVPQAFAAEGGAPLSPAAARQFDLPAGRLSEVLARYAAEAGVALSFDAAGLRHLQSPGLKGRYSVQQGFERLLGESGLQAVDQGGGSYRLQALPRPAADGATLQAVTVRAVAVSDGTTEGSGSYTTRSMQTATRLPLSIRETPQSVSVITRQQMDDQGLIQLTDVVRQTAGMTVSQGGNLGSDSSPIYSRGFEVENYLVDGIGHLHSNYSSIYQSNDMALYDRVEVVRGATGLMNGIGLPSATINLIRKRPARELQGSVRVEAGSWEHYRAEADVSLPIEEGGRLRSRFVAAQQENGSYIDRLKERKKILYGVFEAELSPSTLAAFGLTYQEHEATGHSRGGLPLFYTDGTRTRWKRSDSAAAAWAYSSRESVALFASLEHRFDNEWALKGVYSYDHTRFDEQVGYAAGGFPDKLTGVGINLYGGRWAGPPTQNSLDLSARGPFTAFGRKHDLVLGATLSHTLQDSESYHLWYILPVGNIREWNGRTPGRPDNSVKGDFNYSEYTRSAYATTRLRITEPLSVILGGRTTSWGDKKYNSSYATGESSTERREWGDRFTPYAALVYEIDRQWSAYGSFTNIFKPQSNKDATGKSIDPLLGNAYELGVKGELYGGRLNVAAAVYKIQQDNYAVSLPGVLAPDGSQAYRAASGTETRGFEVEASGQLARNWQAAFGFSRNLTQDRDGKLLNTNVPQNTLKLFTTYRLPTVGNGLRVGGGVRWQNRTWSDFSWVAGSPRVTQEGYALVDLTAHLNLAKQLTASINLYNLFDKTYHTNSSSSYYGEPRSLRVGLNYLF</sequence>
<evidence type="ECO:0000256" key="2">
    <source>
        <dbReference type="ARBA" id="ARBA00009810"/>
    </source>
</evidence>
<evidence type="ECO:0000313" key="18">
    <source>
        <dbReference type="EMBL" id="NML28621.1"/>
    </source>
</evidence>
<keyword evidence="8" id="KW-0408">Iron</keyword>
<keyword evidence="19" id="KW-1185">Reference proteome</keyword>
<dbReference type="Gene3D" id="2.40.170.20">
    <property type="entry name" value="TonB-dependent receptor, beta-barrel domain"/>
    <property type="match status" value="1"/>
</dbReference>
<dbReference type="PROSITE" id="PS52016">
    <property type="entry name" value="TONB_DEPENDENT_REC_3"/>
    <property type="match status" value="1"/>
</dbReference>
<keyword evidence="11 14" id="KW-0472">Membrane</keyword>
<dbReference type="InterPro" id="IPR010105">
    <property type="entry name" value="TonB_sidphr_rcpt"/>
</dbReference>
<dbReference type="InterPro" id="IPR037066">
    <property type="entry name" value="Plug_dom_sf"/>
</dbReference>